<dbReference type="Proteomes" id="UP000095280">
    <property type="component" value="Unplaced"/>
</dbReference>
<evidence type="ECO:0000313" key="1">
    <source>
        <dbReference type="Proteomes" id="UP000095280"/>
    </source>
</evidence>
<keyword evidence="1" id="KW-1185">Reference proteome</keyword>
<protein>
    <submittedName>
        <fullName evidence="2">Phospholipid scramblase</fullName>
    </submittedName>
</protein>
<organism evidence="1 2">
    <name type="scientific">Macrostomum lignano</name>
    <dbReference type="NCBI Taxonomy" id="282301"/>
    <lineage>
        <taxon>Eukaryota</taxon>
        <taxon>Metazoa</taxon>
        <taxon>Spiralia</taxon>
        <taxon>Lophotrochozoa</taxon>
        <taxon>Platyhelminthes</taxon>
        <taxon>Rhabditophora</taxon>
        <taxon>Macrostomorpha</taxon>
        <taxon>Macrostomida</taxon>
        <taxon>Macrostomidae</taxon>
        <taxon>Macrostomum</taxon>
    </lineage>
</organism>
<accession>A0A1I8FB71</accession>
<proteinExistence type="predicted"/>
<name>A0A1I8FB71_9PLAT</name>
<evidence type="ECO:0000313" key="2">
    <source>
        <dbReference type="WBParaSite" id="maker-unitig_27843-snap-gene-0.1-mRNA-1"/>
    </source>
</evidence>
<reference evidence="2" key="1">
    <citation type="submission" date="2016-11" db="UniProtKB">
        <authorList>
            <consortium name="WormBaseParasite"/>
        </authorList>
    </citation>
    <scope>IDENTIFICATION</scope>
</reference>
<sequence>MLGQKAQALVEFFAYQTLNGLMVNVPVRANILQLNGGNLTTCLLLTFYNVRMDFNCESIGRLRSPACREPARRPSAPPVLMKFEKLEDAVLTKQPERRQTCTAGCNAISCEYVRHTAFEHPVMEEYRYDQAGAMMMGGGPPLAKRLRCRRCSAGGCPVCPCCCGLSARSPALMMQPAQSGRGAPNQHCVIVIRGLSPQMNCDRLFLTSPGPVRQRGQNQIRSPAGRRFALVQMLDAFNRLSQAVDFFCTETDRVGQHAKG</sequence>
<dbReference type="WBParaSite" id="maker-unitig_27843-snap-gene-0.1-mRNA-1">
    <property type="protein sequence ID" value="maker-unitig_27843-snap-gene-0.1-mRNA-1"/>
    <property type="gene ID" value="maker-unitig_27843-snap-gene-0.1"/>
</dbReference>
<dbReference type="AlphaFoldDB" id="A0A1I8FB71"/>